<feature type="region of interest" description="Disordered" evidence="1">
    <location>
        <begin position="1"/>
        <end position="21"/>
    </location>
</feature>
<sequence>MEDATASEELNEWEQIQSTTPTETRRWVDVVVMRDNYLNDSSTFPPSNHEGLPITPQDNQSLHSSPSSASDEGDDGNAVSVAGEIGRRLRLHLRLLSSGVYRIAFTVRNYAVCRGGFWSFVSVTGVLAALLMSLVYVNLQRWRRRVQQENKDLPILLIREKDEKIKQLLLQIAQMNELLSARRRVPVLRVG</sequence>
<feature type="compositionally biased region" description="Polar residues" evidence="1">
    <location>
        <begin position="56"/>
        <end position="70"/>
    </location>
</feature>
<protein>
    <recommendedName>
        <fullName evidence="4">Transmembrane protein</fullName>
    </recommendedName>
</protein>
<keyword evidence="2" id="KW-0472">Membrane</keyword>
<proteinExistence type="predicted"/>
<name>A0A5B7BNB7_DAVIN</name>
<keyword evidence="2" id="KW-0812">Transmembrane</keyword>
<dbReference type="PANTHER" id="PTHR37206:SF4">
    <property type="entry name" value="TRANSMEMBRANE PROTEIN"/>
    <property type="match status" value="1"/>
</dbReference>
<accession>A0A5B7BNB7</accession>
<evidence type="ECO:0000256" key="1">
    <source>
        <dbReference type="SAM" id="MobiDB-lite"/>
    </source>
</evidence>
<feature type="compositionally biased region" description="Acidic residues" evidence="1">
    <location>
        <begin position="1"/>
        <end position="12"/>
    </location>
</feature>
<keyword evidence="2" id="KW-1133">Transmembrane helix</keyword>
<gene>
    <name evidence="3" type="ORF">Din_038772</name>
</gene>
<organism evidence="3">
    <name type="scientific">Davidia involucrata</name>
    <name type="common">Dove tree</name>
    <dbReference type="NCBI Taxonomy" id="16924"/>
    <lineage>
        <taxon>Eukaryota</taxon>
        <taxon>Viridiplantae</taxon>
        <taxon>Streptophyta</taxon>
        <taxon>Embryophyta</taxon>
        <taxon>Tracheophyta</taxon>
        <taxon>Spermatophyta</taxon>
        <taxon>Magnoliopsida</taxon>
        <taxon>eudicotyledons</taxon>
        <taxon>Gunneridae</taxon>
        <taxon>Pentapetalae</taxon>
        <taxon>asterids</taxon>
        <taxon>Cornales</taxon>
        <taxon>Nyssaceae</taxon>
        <taxon>Davidia</taxon>
    </lineage>
</organism>
<feature type="transmembrane region" description="Helical" evidence="2">
    <location>
        <begin position="117"/>
        <end position="139"/>
    </location>
</feature>
<dbReference type="AlphaFoldDB" id="A0A5B7BNB7"/>
<reference evidence="3" key="1">
    <citation type="submission" date="2019-08" db="EMBL/GenBank/DDBJ databases">
        <title>Reference gene set and small RNA set construction with multiple tissues from Davidia involucrata Baill.</title>
        <authorList>
            <person name="Yang H."/>
            <person name="Zhou C."/>
            <person name="Li G."/>
            <person name="Wang J."/>
            <person name="Gao P."/>
            <person name="Wang M."/>
            <person name="Wang R."/>
            <person name="Zhao Y."/>
        </authorList>
    </citation>
    <scope>NUCLEOTIDE SEQUENCE</scope>
    <source>
        <tissue evidence="3">Mixed with DoveR01_LX</tissue>
    </source>
</reference>
<evidence type="ECO:0008006" key="4">
    <source>
        <dbReference type="Google" id="ProtNLM"/>
    </source>
</evidence>
<evidence type="ECO:0000256" key="2">
    <source>
        <dbReference type="SAM" id="Phobius"/>
    </source>
</evidence>
<dbReference type="EMBL" id="GHES01038772">
    <property type="protein sequence ID" value="MPA69331.1"/>
    <property type="molecule type" value="Transcribed_RNA"/>
</dbReference>
<dbReference type="PANTHER" id="PTHR37206">
    <property type="entry name" value="TRANSMEMBRANE PROTEIN"/>
    <property type="match status" value="1"/>
</dbReference>
<evidence type="ECO:0000313" key="3">
    <source>
        <dbReference type="EMBL" id="MPA69331.1"/>
    </source>
</evidence>
<feature type="region of interest" description="Disordered" evidence="1">
    <location>
        <begin position="41"/>
        <end position="77"/>
    </location>
</feature>